<evidence type="ECO:0000256" key="13">
    <source>
        <dbReference type="ARBA" id="ARBA00022989"/>
    </source>
</evidence>
<keyword evidence="5" id="KW-0813">Transport</keyword>
<dbReference type="InterPro" id="IPR050477">
    <property type="entry name" value="GrpII_AminoAcid_Decarb"/>
</dbReference>
<evidence type="ECO:0000256" key="10">
    <source>
        <dbReference type="ARBA" id="ARBA00022793"/>
    </source>
</evidence>
<evidence type="ECO:0000313" key="23">
    <source>
        <dbReference type="Proteomes" id="UP001153269"/>
    </source>
</evidence>
<feature type="region of interest" description="Disordered" evidence="20">
    <location>
        <begin position="1209"/>
        <end position="1301"/>
    </location>
</feature>
<dbReference type="GO" id="GO:0016831">
    <property type="term" value="F:carboxy-lyase activity"/>
    <property type="evidence" value="ECO:0007669"/>
    <property type="project" value="UniProtKB-KW"/>
</dbReference>
<dbReference type="InterPro" id="IPR002067">
    <property type="entry name" value="MCP"/>
</dbReference>
<evidence type="ECO:0000256" key="4">
    <source>
        <dbReference type="ARBA" id="ARBA00009533"/>
    </source>
</evidence>
<dbReference type="Gene3D" id="1.10.238.10">
    <property type="entry name" value="EF-hand"/>
    <property type="match status" value="2"/>
</dbReference>
<evidence type="ECO:0000256" key="17">
    <source>
        <dbReference type="ARBA" id="ARBA00047190"/>
    </source>
</evidence>
<evidence type="ECO:0000256" key="16">
    <source>
        <dbReference type="ARBA" id="ARBA00023239"/>
    </source>
</evidence>
<comment type="subcellular location">
    <subcellularLocation>
        <location evidence="2">Mitochondrion inner membrane</location>
        <topology evidence="2">Multi-pass membrane protein</topology>
    </subcellularLocation>
</comment>
<keyword evidence="19" id="KW-0175">Coiled coil</keyword>
<evidence type="ECO:0000256" key="3">
    <source>
        <dbReference type="ARBA" id="ARBA00006375"/>
    </source>
</evidence>
<dbReference type="Pfam" id="PF22930">
    <property type="entry name" value="PDXDC1-like_cen"/>
    <property type="match status" value="1"/>
</dbReference>
<evidence type="ECO:0000256" key="19">
    <source>
        <dbReference type="SAM" id="Coils"/>
    </source>
</evidence>
<dbReference type="FunFam" id="3.40.640.10:FF:000036">
    <property type="entry name" value="pyridoxal-dependent decarboxylase domain-containing protein 1 isoform X2"/>
    <property type="match status" value="1"/>
</dbReference>
<evidence type="ECO:0000256" key="5">
    <source>
        <dbReference type="ARBA" id="ARBA00022448"/>
    </source>
</evidence>
<feature type="repeat" description="Solcar" evidence="18">
    <location>
        <begin position="297"/>
        <end position="382"/>
    </location>
</feature>
<evidence type="ECO:0000313" key="22">
    <source>
        <dbReference type="EMBL" id="CAB1425902.1"/>
    </source>
</evidence>
<dbReference type="Gene3D" id="1.50.40.10">
    <property type="entry name" value="Mitochondrial carrier domain"/>
    <property type="match status" value="1"/>
</dbReference>
<feature type="repeat" description="Solcar" evidence="18">
    <location>
        <begin position="394"/>
        <end position="482"/>
    </location>
</feature>
<dbReference type="SUPFAM" id="SSF47473">
    <property type="entry name" value="EF-hand"/>
    <property type="match status" value="1"/>
</dbReference>
<keyword evidence="7" id="KW-0479">Metal-binding</keyword>
<evidence type="ECO:0000256" key="18">
    <source>
        <dbReference type="PROSITE-ProRule" id="PRU00282"/>
    </source>
</evidence>
<dbReference type="InterPro" id="IPR002129">
    <property type="entry name" value="PyrdxlP-dep_de-COase"/>
</dbReference>
<dbReference type="PROSITE" id="PS50920">
    <property type="entry name" value="SOLCAR"/>
    <property type="match status" value="3"/>
</dbReference>
<comment type="cofactor">
    <cofactor evidence="1">
        <name>pyridoxal 5'-phosphate</name>
        <dbReference type="ChEBI" id="CHEBI:597326"/>
    </cofactor>
</comment>
<keyword evidence="8" id="KW-0677">Repeat</keyword>
<feature type="domain" description="EF-hand" evidence="21">
    <location>
        <begin position="30"/>
        <end position="65"/>
    </location>
</feature>
<keyword evidence="16" id="KW-0456">Lyase</keyword>
<dbReference type="Gene3D" id="3.40.640.10">
    <property type="entry name" value="Type I PLP-dependent aspartate aminotransferase-like (Major domain)"/>
    <property type="match status" value="1"/>
</dbReference>
<dbReference type="FunFam" id="1.10.238.10:FF:000028">
    <property type="entry name" value="Putative calcium-binding mitochondrial carrier protein scamc-2"/>
    <property type="match status" value="1"/>
</dbReference>
<evidence type="ECO:0000256" key="20">
    <source>
        <dbReference type="SAM" id="MobiDB-lite"/>
    </source>
</evidence>
<feature type="domain" description="EF-hand" evidence="21">
    <location>
        <begin position="131"/>
        <end position="166"/>
    </location>
</feature>
<keyword evidence="23" id="KW-1185">Reference proteome</keyword>
<dbReference type="GO" id="GO:0005509">
    <property type="term" value="F:calcium ion binding"/>
    <property type="evidence" value="ECO:0007669"/>
    <property type="project" value="InterPro"/>
</dbReference>
<name>A0A9N7U845_PLEPL</name>
<dbReference type="FunFam" id="1.50.40.10:FF:000003">
    <property type="entry name" value="Putative calcium-binding mitochondrial carrier protein scamc-2"/>
    <property type="match status" value="1"/>
</dbReference>
<feature type="coiled-coil region" evidence="19">
    <location>
        <begin position="1035"/>
        <end position="1062"/>
    </location>
</feature>
<feature type="domain" description="EF-hand" evidence="21">
    <location>
        <begin position="95"/>
        <end position="130"/>
    </location>
</feature>
<evidence type="ECO:0000256" key="7">
    <source>
        <dbReference type="ARBA" id="ARBA00022723"/>
    </source>
</evidence>
<evidence type="ECO:0000256" key="2">
    <source>
        <dbReference type="ARBA" id="ARBA00004448"/>
    </source>
</evidence>
<dbReference type="InterPro" id="IPR018247">
    <property type="entry name" value="EF_Hand_1_Ca_BS"/>
</dbReference>
<dbReference type="PROSITE" id="PS00018">
    <property type="entry name" value="EF_HAND_1"/>
    <property type="match status" value="2"/>
</dbReference>
<dbReference type="SUPFAM" id="SSF53383">
    <property type="entry name" value="PLP-dependent transferases"/>
    <property type="match status" value="1"/>
</dbReference>
<dbReference type="PANTHER" id="PTHR42735">
    <property type="match status" value="1"/>
</dbReference>
<dbReference type="GO" id="GO:0030170">
    <property type="term" value="F:pyridoxal phosphate binding"/>
    <property type="evidence" value="ECO:0007669"/>
    <property type="project" value="InterPro"/>
</dbReference>
<accession>A0A9N7U845</accession>
<dbReference type="PRINTS" id="PR00926">
    <property type="entry name" value="MITOCARRIER"/>
</dbReference>
<proteinExistence type="inferred from homology"/>
<keyword evidence="13" id="KW-1133">Transmembrane helix</keyword>
<organism evidence="22 23">
    <name type="scientific">Pleuronectes platessa</name>
    <name type="common">European plaice</name>
    <dbReference type="NCBI Taxonomy" id="8262"/>
    <lineage>
        <taxon>Eukaryota</taxon>
        <taxon>Metazoa</taxon>
        <taxon>Chordata</taxon>
        <taxon>Craniata</taxon>
        <taxon>Vertebrata</taxon>
        <taxon>Euteleostomi</taxon>
        <taxon>Actinopterygii</taxon>
        <taxon>Neopterygii</taxon>
        <taxon>Teleostei</taxon>
        <taxon>Neoteleostei</taxon>
        <taxon>Acanthomorphata</taxon>
        <taxon>Carangaria</taxon>
        <taxon>Pleuronectiformes</taxon>
        <taxon>Pleuronectoidei</taxon>
        <taxon>Pleuronectidae</taxon>
        <taxon>Pleuronectes</taxon>
    </lineage>
</organism>
<dbReference type="InterPro" id="IPR015421">
    <property type="entry name" value="PyrdxlP-dep_Trfase_major"/>
</dbReference>
<keyword evidence="10" id="KW-0210">Decarboxylase</keyword>
<keyword evidence="14" id="KW-0496">Mitochondrion</keyword>
<evidence type="ECO:0000259" key="21">
    <source>
        <dbReference type="PROSITE" id="PS50222"/>
    </source>
</evidence>
<dbReference type="Pfam" id="PF13499">
    <property type="entry name" value="EF-hand_7"/>
    <property type="match status" value="2"/>
</dbReference>
<gene>
    <name evidence="22" type="ORF">PLEPLA_LOCUS13836</name>
</gene>
<sequence>MGGDEVGFSARRNRGGNEESGECAASLEPDREKRYAELFEQLDLNKDGRVDISELRTGLAARGLHRGEAEEIVLESDINHDGLLDFQEFSQYLRAHEKRLQRMFHSLDCNNDGRIDVGEIQQSLHKLGVEVTTQQATRILQSMDRDGTTTIDWNEWRDHFLFNPFHNMEEIVHHWKHSHMFDIGEHLTVPDEFSERERRSGLVWRQLVAGAMAGAVSRTGTAPLDRLKVFLQVHGSTSRGINLWSGLRGMVKEGGVVSLWRGNGINVLKIAPESAIKFMAYEQIKWVIRGNREGGSLRVQERFIAGSLAGATAQTIIYPLEVLKTRLTLRKTGQYSGLADCARQILKKEGVRAFYRGYLPNTLGIIPYAGIDLAVYETLKNAWLQRYCVNSADPGVLVLLGCGTTSSTCGQLASYPLALIRTRMQAQATAEGKPKLTMAGQFKYIISHEGVQGLYRGITPNFLKVIPAVSISYVVYEHMKKALGVVNKTETKISDKQEKKDRNGKDSLHKSISMMVDFTLAQVGKNLSEAMRLLGDGQRELETGTEIRRFSRTSIPGPLQGDGQDVATILHLVHNLLHEEEENEDKPCRHRMQNVGEQGHIALLGHSLAAYISVLDRERLRKLTTRILSDTTLWLCRLFRYENGSACFHEDDRDGLVKVCRLVINDRYEEYASEGYAVLNSKQPVIYQSASCRPGLGQHLCSQLGLPLSSLCTVPCNTIFGSQHQMDVALLDKLIKEDIDAGKLPLLLIANAGTPGAGHTDKLGRLKDLCDQYNMWLHVEGVNLATLALGQVTSAVMAATRSDSMTLTPGQWLGLPAISAITLYRHEDPALSLAAGLTSSQPVEKLRALPLWLSLQYLGHNGIVQKIKHATTLSQHLLQKLKSLASIKTSVEDENNSPVVLFKFSQEMSAASSGGSVEGYCVGEKEVLDTFNRWLGEQLAQLVPTSGVDVVELDEEGFCIRFSPLLTAAVLGTLQEDVEELVEKLTELVPVMSSTMSLRQDFREESHRHSASLTYVEEISWPGLGAVRYEPQAERMDESRRKQELEKINSELLRKLQDLDTDIIFSTGPEFGVEEDCIFVGMVTEDVDVSELVDTIAALGRDIEESGRLLENMTEVVRKGILEAELQLLKANEEKLMEEGMLRQLPLVGSVLNWFSPVGSSIQGRTFNLAAGSLGSTEMTYSTMAQADNSSQQDTPNSLSKRMPGQRLFQRSGASSDSLSETSSIGPSDEKAQEESTTASSSIHPTLSAHEPEEDSLHTASDASPEKVQESCEHMHNTHVEPGEASEERHPDGQEDEQSRR</sequence>
<dbReference type="InterPro" id="IPR055102">
    <property type="entry name" value="PDXDC1-like_3rd"/>
</dbReference>
<evidence type="ECO:0000256" key="12">
    <source>
        <dbReference type="ARBA" id="ARBA00022898"/>
    </source>
</evidence>
<dbReference type="InterPro" id="IPR002048">
    <property type="entry name" value="EF_hand_dom"/>
</dbReference>
<dbReference type="InterPro" id="IPR018108">
    <property type="entry name" value="MCP_transmembrane"/>
</dbReference>
<dbReference type="SMART" id="SM00054">
    <property type="entry name" value="EFh"/>
    <property type="match status" value="3"/>
</dbReference>
<evidence type="ECO:0000256" key="1">
    <source>
        <dbReference type="ARBA" id="ARBA00001933"/>
    </source>
</evidence>
<dbReference type="GO" id="GO:0055085">
    <property type="term" value="P:transmembrane transport"/>
    <property type="evidence" value="ECO:0007669"/>
    <property type="project" value="InterPro"/>
</dbReference>
<reference evidence="22" key="1">
    <citation type="submission" date="2020-03" db="EMBL/GenBank/DDBJ databases">
        <authorList>
            <person name="Weist P."/>
        </authorList>
    </citation>
    <scope>NUCLEOTIDE SEQUENCE</scope>
</reference>
<feature type="compositionally biased region" description="Polar residues" evidence="20">
    <location>
        <begin position="1212"/>
        <end position="1226"/>
    </location>
</feature>
<dbReference type="EMBL" id="CADEAL010000845">
    <property type="protein sequence ID" value="CAB1425902.1"/>
    <property type="molecule type" value="Genomic_DNA"/>
</dbReference>
<dbReference type="Pfam" id="PF22937">
    <property type="entry name" value="PDXDC1-like_cen2"/>
    <property type="match status" value="1"/>
</dbReference>
<dbReference type="Pfam" id="PF00153">
    <property type="entry name" value="Mito_carr"/>
    <property type="match status" value="3"/>
</dbReference>
<dbReference type="PANTHER" id="PTHR42735:SF1">
    <property type="entry name" value="PYRIDOXAL-DEPENDENT DECARBOXYLASE DOMAIN-CONTAINING PROTEIN 1-RELATED"/>
    <property type="match status" value="1"/>
</dbReference>
<feature type="compositionally biased region" description="Polar residues" evidence="20">
    <location>
        <begin position="1235"/>
        <end position="1245"/>
    </location>
</feature>
<evidence type="ECO:0000256" key="9">
    <source>
        <dbReference type="ARBA" id="ARBA00022792"/>
    </source>
</evidence>
<keyword evidence="9" id="KW-0999">Mitochondrion inner membrane</keyword>
<dbReference type="Proteomes" id="UP001153269">
    <property type="component" value="Unassembled WGS sequence"/>
</dbReference>
<feature type="repeat" description="Solcar" evidence="18">
    <location>
        <begin position="201"/>
        <end position="287"/>
    </location>
</feature>
<comment type="similarity">
    <text evidence="3">Belongs to the mitochondrial carrier (TC 2.A.29) family.</text>
</comment>
<dbReference type="InterPro" id="IPR011992">
    <property type="entry name" value="EF-hand-dom_pair"/>
</dbReference>
<dbReference type="InterPro" id="IPR023395">
    <property type="entry name" value="MCP_dom_sf"/>
</dbReference>
<evidence type="ECO:0000256" key="15">
    <source>
        <dbReference type="ARBA" id="ARBA00023136"/>
    </source>
</evidence>
<keyword evidence="6 18" id="KW-0812">Transmembrane</keyword>
<evidence type="ECO:0000256" key="11">
    <source>
        <dbReference type="ARBA" id="ARBA00022837"/>
    </source>
</evidence>
<dbReference type="InterPro" id="IPR055103">
    <property type="entry name" value="PDXDC1-like_2nd"/>
</dbReference>
<dbReference type="Pfam" id="PF00282">
    <property type="entry name" value="Pyridoxal_deC"/>
    <property type="match status" value="1"/>
</dbReference>
<evidence type="ECO:0000256" key="8">
    <source>
        <dbReference type="ARBA" id="ARBA00022737"/>
    </source>
</evidence>
<keyword evidence="15 18" id="KW-0472">Membrane</keyword>
<comment type="caution">
    <text evidence="22">The sequence shown here is derived from an EMBL/GenBank/DDBJ whole genome shotgun (WGS) entry which is preliminary data.</text>
</comment>
<keyword evidence="11" id="KW-0106">Calcium</keyword>
<dbReference type="PROSITE" id="PS50222">
    <property type="entry name" value="EF_HAND_2"/>
    <property type="match status" value="3"/>
</dbReference>
<feature type="compositionally biased region" description="Basic and acidic residues" evidence="20">
    <location>
        <begin position="1264"/>
        <end position="1301"/>
    </location>
</feature>
<dbReference type="GO" id="GO:0005743">
    <property type="term" value="C:mitochondrial inner membrane"/>
    <property type="evidence" value="ECO:0007669"/>
    <property type="project" value="UniProtKB-SubCell"/>
</dbReference>
<dbReference type="InterPro" id="IPR015424">
    <property type="entry name" value="PyrdxlP-dep_Trfase"/>
</dbReference>
<evidence type="ECO:0000256" key="14">
    <source>
        <dbReference type="ARBA" id="ARBA00023128"/>
    </source>
</evidence>
<keyword evidence="12" id="KW-0663">Pyridoxal phosphate</keyword>
<comment type="similarity">
    <text evidence="4">Belongs to the group II decarboxylase family.</text>
</comment>
<protein>
    <recommendedName>
        <fullName evidence="17">Pyridoxal-dependent decarboxylase domain-containing protein 1</fullName>
    </recommendedName>
</protein>
<evidence type="ECO:0000256" key="6">
    <source>
        <dbReference type="ARBA" id="ARBA00022692"/>
    </source>
</evidence>
<feature type="region of interest" description="Disordered" evidence="20">
    <location>
        <begin position="1"/>
        <end position="28"/>
    </location>
</feature>
<dbReference type="SUPFAM" id="SSF103506">
    <property type="entry name" value="Mitochondrial carrier"/>
    <property type="match status" value="1"/>
</dbReference>
<dbReference type="GO" id="GO:0019752">
    <property type="term" value="P:carboxylic acid metabolic process"/>
    <property type="evidence" value="ECO:0007669"/>
    <property type="project" value="InterPro"/>
</dbReference>